<dbReference type="Pfam" id="PF00702">
    <property type="entry name" value="Hydrolase"/>
    <property type="match status" value="1"/>
</dbReference>
<organism evidence="4 5">
    <name type="scientific">Sphingobium agri</name>
    <dbReference type="NCBI Taxonomy" id="2933566"/>
    <lineage>
        <taxon>Bacteria</taxon>
        <taxon>Pseudomonadati</taxon>
        <taxon>Pseudomonadota</taxon>
        <taxon>Alphaproteobacteria</taxon>
        <taxon>Sphingomonadales</taxon>
        <taxon>Sphingomonadaceae</taxon>
        <taxon>Sphingobium</taxon>
    </lineage>
</organism>
<comment type="caution">
    <text evidence="4">The sequence shown here is derived from an EMBL/GenBank/DDBJ whole genome shotgun (WGS) entry which is preliminary data.</text>
</comment>
<gene>
    <name evidence="4" type="ORF">MU848_16370</name>
</gene>
<evidence type="ECO:0000256" key="1">
    <source>
        <dbReference type="ARBA" id="ARBA00022723"/>
    </source>
</evidence>
<reference evidence="4 5" key="1">
    <citation type="submission" date="2022-04" db="EMBL/GenBank/DDBJ databases">
        <authorList>
            <person name="Huq M.A."/>
        </authorList>
    </citation>
    <scope>NUCLEOTIDE SEQUENCE [LARGE SCALE GENOMIC DNA]</scope>
    <source>
        <strain evidence="4 5">MAH-33</strain>
    </source>
</reference>
<dbReference type="GO" id="GO:0016787">
    <property type="term" value="F:hydrolase activity"/>
    <property type="evidence" value="ECO:0007669"/>
    <property type="project" value="UniProtKB-KW"/>
</dbReference>
<name>A0ABT0E1B9_9SPHN</name>
<dbReference type="InterPro" id="IPR023214">
    <property type="entry name" value="HAD_sf"/>
</dbReference>
<dbReference type="InterPro" id="IPR036412">
    <property type="entry name" value="HAD-like_sf"/>
</dbReference>
<evidence type="ECO:0000256" key="3">
    <source>
        <dbReference type="ARBA" id="ARBA00022842"/>
    </source>
</evidence>
<evidence type="ECO:0000256" key="2">
    <source>
        <dbReference type="ARBA" id="ARBA00022801"/>
    </source>
</evidence>
<dbReference type="Proteomes" id="UP001203512">
    <property type="component" value="Unassembled WGS sequence"/>
</dbReference>
<keyword evidence="2 4" id="KW-0378">Hydrolase</keyword>
<protein>
    <submittedName>
        <fullName evidence="4">HAD family hydrolase</fullName>
    </submittedName>
</protein>
<keyword evidence="3" id="KW-0460">Magnesium</keyword>
<dbReference type="PANTHER" id="PTHR46470:SF2">
    <property type="entry name" value="GLYCERALDEHYDE 3-PHOSPHATE PHOSPHATASE"/>
    <property type="match status" value="1"/>
</dbReference>
<dbReference type="SUPFAM" id="SSF56784">
    <property type="entry name" value="HAD-like"/>
    <property type="match status" value="1"/>
</dbReference>
<dbReference type="PANTHER" id="PTHR46470">
    <property type="entry name" value="N-ACYLNEURAMINATE-9-PHOSPHATASE"/>
    <property type="match status" value="1"/>
</dbReference>
<dbReference type="InterPro" id="IPR051400">
    <property type="entry name" value="HAD-like_hydrolase"/>
</dbReference>
<keyword evidence="5" id="KW-1185">Reference proteome</keyword>
<evidence type="ECO:0000313" key="5">
    <source>
        <dbReference type="Proteomes" id="UP001203512"/>
    </source>
</evidence>
<proteinExistence type="predicted"/>
<dbReference type="EMBL" id="JALKHS010000018">
    <property type="protein sequence ID" value="MCK0533166.1"/>
    <property type="molecule type" value="Genomic_DNA"/>
</dbReference>
<evidence type="ECO:0000313" key="4">
    <source>
        <dbReference type="EMBL" id="MCK0533166.1"/>
    </source>
</evidence>
<dbReference type="Gene3D" id="1.10.150.520">
    <property type="match status" value="1"/>
</dbReference>
<keyword evidence="1" id="KW-0479">Metal-binding</keyword>
<sequence>MMPFSSEATRFDRVIVFDLDDTLYLERDYVLSGLGAVGRWARNALGIDGLGEMMRARFEAGFRTHIFDESLKEMGLTPSPTLIARMLGTYRQHRPDIRLAPDADHFLAARDERTGFAVITDGFLDAQRRKIRALGLYGRGIHLGICTDRWGRECWKPNPRAFEHVEQLFGCSGASLTYVADNPSKDFTAPRERGWRTVQIARPERIHHFASHEGVKADRFIETLEEL</sequence>
<accession>A0ABT0E1B9</accession>
<dbReference type="Gene3D" id="3.40.50.1000">
    <property type="entry name" value="HAD superfamily/HAD-like"/>
    <property type="match status" value="1"/>
</dbReference>